<dbReference type="Pfam" id="PF13521">
    <property type="entry name" value="AAA_28"/>
    <property type="match status" value="1"/>
</dbReference>
<dbReference type="RefSeq" id="WP_173972599.1">
    <property type="nucleotide sequence ID" value="NZ_CADCSU010000150.1"/>
</dbReference>
<evidence type="ECO:0000259" key="1">
    <source>
        <dbReference type="Pfam" id="PF13521"/>
    </source>
</evidence>
<protein>
    <recommendedName>
        <fullName evidence="1">NadR/Ttd14 AAA domain-containing protein</fullName>
    </recommendedName>
</protein>
<gene>
    <name evidence="2" type="ORF">FLA105534_04073</name>
</gene>
<reference evidence="2 3" key="1">
    <citation type="submission" date="2020-02" db="EMBL/GenBank/DDBJ databases">
        <authorList>
            <person name="Criscuolo A."/>
        </authorList>
    </citation>
    <scope>NUCLEOTIDE SEQUENCE [LARGE SCALE GENOMIC DNA]</scope>
    <source>
        <strain evidence="2">CIP105534</strain>
    </source>
</reference>
<evidence type="ECO:0000313" key="3">
    <source>
        <dbReference type="Proteomes" id="UP000479938"/>
    </source>
</evidence>
<dbReference type="Proteomes" id="UP000479938">
    <property type="component" value="Unassembled WGS sequence"/>
</dbReference>
<feature type="domain" description="NadR/Ttd14 AAA" evidence="1">
    <location>
        <begin position="4"/>
        <end position="167"/>
    </location>
</feature>
<keyword evidence="3" id="KW-1185">Reference proteome</keyword>
<dbReference type="EMBL" id="CADCSU010000150">
    <property type="protein sequence ID" value="CAA9202406.1"/>
    <property type="molecule type" value="Genomic_DNA"/>
</dbReference>
<name>A0A6J4GVM5_9FLAO</name>
<dbReference type="InterPro" id="IPR027417">
    <property type="entry name" value="P-loop_NTPase"/>
</dbReference>
<accession>A0A6J4GVM5</accession>
<evidence type="ECO:0000313" key="2">
    <source>
        <dbReference type="EMBL" id="CAA9202406.1"/>
    </source>
</evidence>
<dbReference type="Gene3D" id="3.40.50.300">
    <property type="entry name" value="P-loop containing nucleotide triphosphate hydrolases"/>
    <property type="match status" value="1"/>
</dbReference>
<dbReference type="AlphaFoldDB" id="A0A6J4GVM5"/>
<dbReference type="SUPFAM" id="SSF52540">
    <property type="entry name" value="P-loop containing nucleoside triphosphate hydrolases"/>
    <property type="match status" value="1"/>
</dbReference>
<organism evidence="2 3">
    <name type="scientific">Flavobacterium bizetiae</name>
    <dbReference type="NCBI Taxonomy" id="2704140"/>
    <lineage>
        <taxon>Bacteria</taxon>
        <taxon>Pseudomonadati</taxon>
        <taxon>Bacteroidota</taxon>
        <taxon>Flavobacteriia</taxon>
        <taxon>Flavobacteriales</taxon>
        <taxon>Flavobacteriaceae</taxon>
        <taxon>Flavobacterium</taxon>
    </lineage>
</organism>
<proteinExistence type="predicted"/>
<sequence length="178" mass="20635">MNTFIITGGPGAGKTTIIEELKHSGYNCVDEVARQIIKEQILNNGDALPWADQEKYTFLMLERSIATFLKNKDNSSITFFDRGIPDTLSYAHLIKLKIFPKLSEAITTYRYNPIVFILPPWEEIYQTDSERKQTFAEAIEVFNTLKKTYNDCEYQLVEVPKLEVKERIDFILSVIERK</sequence>
<dbReference type="InterPro" id="IPR038727">
    <property type="entry name" value="NadR/Ttd14_AAA_dom"/>
</dbReference>